<evidence type="ECO:0000313" key="2">
    <source>
        <dbReference type="Proteomes" id="UP000447434"/>
    </source>
</evidence>
<dbReference type="OrthoDB" id="1924990at2759"/>
<dbReference type="AlphaFoldDB" id="A0A6A4QJR3"/>
<proteinExistence type="predicted"/>
<name>A0A6A4QJR3_LUPAL</name>
<comment type="caution">
    <text evidence="1">The sequence shown here is derived from an EMBL/GenBank/DDBJ whole genome shotgun (WGS) entry which is preliminary data.</text>
</comment>
<organism evidence="1 2">
    <name type="scientific">Lupinus albus</name>
    <name type="common">White lupine</name>
    <name type="synonym">Lupinus termis</name>
    <dbReference type="NCBI Taxonomy" id="3870"/>
    <lineage>
        <taxon>Eukaryota</taxon>
        <taxon>Viridiplantae</taxon>
        <taxon>Streptophyta</taxon>
        <taxon>Embryophyta</taxon>
        <taxon>Tracheophyta</taxon>
        <taxon>Spermatophyta</taxon>
        <taxon>Magnoliopsida</taxon>
        <taxon>eudicotyledons</taxon>
        <taxon>Gunneridae</taxon>
        <taxon>Pentapetalae</taxon>
        <taxon>rosids</taxon>
        <taxon>fabids</taxon>
        <taxon>Fabales</taxon>
        <taxon>Fabaceae</taxon>
        <taxon>Papilionoideae</taxon>
        <taxon>50 kb inversion clade</taxon>
        <taxon>genistoids sensu lato</taxon>
        <taxon>core genistoids</taxon>
        <taxon>Genisteae</taxon>
        <taxon>Lupinus</taxon>
    </lineage>
</organism>
<dbReference type="PANTHER" id="PTHR35987:SF2">
    <property type="entry name" value="PROTEIN PLASTID REDOX INSENSITIVE 2, CHLOROPLASTIC"/>
    <property type="match status" value="1"/>
</dbReference>
<dbReference type="PANTHER" id="PTHR35987">
    <property type="entry name" value="PROTEIN PLASTID REDOX INSENSITIVE 2, CHLOROPLASTIC-RELATED"/>
    <property type="match status" value="1"/>
</dbReference>
<dbReference type="EMBL" id="WOCE01000005">
    <property type="protein sequence ID" value="KAE9614428.1"/>
    <property type="molecule type" value="Genomic_DNA"/>
</dbReference>
<dbReference type="GO" id="GO:0010468">
    <property type="term" value="P:regulation of gene expression"/>
    <property type="evidence" value="ECO:0007669"/>
    <property type="project" value="InterPro"/>
</dbReference>
<evidence type="ECO:0000313" key="1">
    <source>
        <dbReference type="EMBL" id="KAE9614428.1"/>
    </source>
</evidence>
<sequence length="180" mass="20047">MMSLTMTSSTSCLLSLFPFSLSSSTLIPSFPSPSFSTLTSTTCKQQCFSFPSHNKKFSTLTKRVIITKASEYKFPDPIPEFADTEIEKFTEHLTKRLIKKDVCGESLEEVVGICTEIFSTFLHSEYGGPGTLLVDPFVDMADVLNERELPGASQAARVAVKWAQKHVDNDWKEWTSGDSK</sequence>
<dbReference type="InterPro" id="IPR039349">
    <property type="entry name" value="PRIN2"/>
</dbReference>
<reference evidence="2" key="1">
    <citation type="journal article" date="2020" name="Nat. Commun.">
        <title>Genome sequence of the cluster root forming white lupin.</title>
        <authorList>
            <person name="Hufnagel B."/>
            <person name="Marques A."/>
            <person name="Soriano A."/>
            <person name="Marques L."/>
            <person name="Divol F."/>
            <person name="Doumas P."/>
            <person name="Sallet E."/>
            <person name="Mancinotti D."/>
            <person name="Carrere S."/>
            <person name="Marande W."/>
            <person name="Arribat S."/>
            <person name="Keller J."/>
            <person name="Huneau C."/>
            <person name="Blein T."/>
            <person name="Aime D."/>
            <person name="Laguerre M."/>
            <person name="Taylor J."/>
            <person name="Schubert V."/>
            <person name="Nelson M."/>
            <person name="Geu-Flores F."/>
            <person name="Crespi M."/>
            <person name="Gallardo-Guerrero K."/>
            <person name="Delaux P.-M."/>
            <person name="Salse J."/>
            <person name="Berges H."/>
            <person name="Guyot R."/>
            <person name="Gouzy J."/>
            <person name="Peret B."/>
        </authorList>
    </citation>
    <scope>NUCLEOTIDE SEQUENCE [LARGE SCALE GENOMIC DNA]</scope>
    <source>
        <strain evidence="2">cv. Amiga</strain>
    </source>
</reference>
<gene>
    <name evidence="1" type="ORF">Lalb_Chr05g0228011</name>
</gene>
<keyword evidence="2" id="KW-1185">Reference proteome</keyword>
<dbReference type="Proteomes" id="UP000447434">
    <property type="component" value="Chromosome 5"/>
</dbReference>
<accession>A0A6A4QJR3</accession>
<protein>
    <submittedName>
        <fullName evidence="1">Uncharacterized protein</fullName>
    </submittedName>
</protein>